<feature type="chain" id="PRO_5045057750" evidence="1">
    <location>
        <begin position="34"/>
        <end position="226"/>
    </location>
</feature>
<comment type="caution">
    <text evidence="3">The sequence shown here is derived from an EMBL/GenBank/DDBJ whole genome shotgun (WGS) entry which is preliminary data.</text>
</comment>
<accession>A0ABU6CN95</accession>
<evidence type="ECO:0000256" key="1">
    <source>
        <dbReference type="SAM" id="SignalP"/>
    </source>
</evidence>
<gene>
    <name evidence="3" type="ORF">OKJ48_36535</name>
</gene>
<dbReference type="EMBL" id="JAOZYB010000335">
    <property type="protein sequence ID" value="MEB3965691.1"/>
    <property type="molecule type" value="Genomic_DNA"/>
</dbReference>
<sequence>MPHRFRFFLSTAALTTVLASVSVLPAGPAPAHAAQGPAPRFTYQVSGVTAAQLGRTWHPGCPVGPGRLRLVRLDHWGFDGRVRRGEIVVHERVVRDVVYVFGKAFAARFPVRRMRTMAAYKGSDPAAMADDNTSAFNCRGVTGDPGVLSQHSYGDAVDINTLENPYVDVHGRVHPAAGAKFLDRRRRDPGMLRAGDAVTTAMRHVGWPWGARWSNPDYQHFSANGR</sequence>
<feature type="signal peptide" evidence="1">
    <location>
        <begin position="1"/>
        <end position="33"/>
    </location>
</feature>
<proteinExistence type="predicted"/>
<dbReference type="RefSeq" id="WP_324774178.1">
    <property type="nucleotide sequence ID" value="NZ_BAAATS010000007.1"/>
</dbReference>
<keyword evidence="1" id="KW-0732">Signal</keyword>
<dbReference type="Proteomes" id="UP001352223">
    <property type="component" value="Unassembled WGS sequence"/>
</dbReference>
<name>A0ABU6CN95_9ACTN</name>
<reference evidence="3 4" key="1">
    <citation type="submission" date="2022-10" db="EMBL/GenBank/DDBJ databases">
        <authorList>
            <person name="Xie J."/>
            <person name="Shen N."/>
        </authorList>
    </citation>
    <scope>NUCLEOTIDE SEQUENCE [LARGE SCALE GENOMIC DNA]</scope>
    <source>
        <strain evidence="3 4">DSM 41681</strain>
    </source>
</reference>
<evidence type="ECO:0000313" key="4">
    <source>
        <dbReference type="Proteomes" id="UP001352223"/>
    </source>
</evidence>
<dbReference type="InterPro" id="IPR009045">
    <property type="entry name" value="Zn_M74/Hedgehog-like"/>
</dbReference>
<dbReference type="Gene3D" id="3.30.1380.10">
    <property type="match status" value="1"/>
</dbReference>
<evidence type="ECO:0000313" key="3">
    <source>
        <dbReference type="EMBL" id="MEB3965691.1"/>
    </source>
</evidence>
<dbReference type="Pfam" id="PF13539">
    <property type="entry name" value="Peptidase_M15_4"/>
    <property type="match status" value="1"/>
</dbReference>
<protein>
    <submittedName>
        <fullName evidence="3">M15 family metallopeptidase</fullName>
    </submittedName>
</protein>
<evidence type="ECO:0000259" key="2">
    <source>
        <dbReference type="Pfam" id="PF13539"/>
    </source>
</evidence>
<feature type="domain" description="Peptidase M15C" evidence="2">
    <location>
        <begin position="143"/>
        <end position="222"/>
    </location>
</feature>
<keyword evidence="4" id="KW-1185">Reference proteome</keyword>
<organism evidence="3 4">
    <name type="scientific">Streptomyces kunmingensis</name>
    <dbReference type="NCBI Taxonomy" id="68225"/>
    <lineage>
        <taxon>Bacteria</taxon>
        <taxon>Bacillati</taxon>
        <taxon>Actinomycetota</taxon>
        <taxon>Actinomycetes</taxon>
        <taxon>Kitasatosporales</taxon>
        <taxon>Streptomycetaceae</taxon>
        <taxon>Streptomyces</taxon>
    </lineage>
</organism>
<dbReference type="SUPFAM" id="SSF55166">
    <property type="entry name" value="Hedgehog/DD-peptidase"/>
    <property type="match status" value="1"/>
</dbReference>
<dbReference type="InterPro" id="IPR039561">
    <property type="entry name" value="Peptidase_M15C"/>
</dbReference>